<accession>A0A1S3DF35</accession>
<name>A0A1S3DF35_DIACI</name>
<dbReference type="SUPFAM" id="SSF57716">
    <property type="entry name" value="Glucocorticoid receptor-like (DNA-binding domain)"/>
    <property type="match status" value="1"/>
</dbReference>
<dbReference type="RefSeq" id="XP_008480464.1">
    <property type="nucleotide sequence ID" value="XM_008482242.3"/>
</dbReference>
<evidence type="ECO:0000313" key="7">
    <source>
        <dbReference type="Proteomes" id="UP000079169"/>
    </source>
</evidence>
<dbReference type="PaxDb" id="121845-A0A1S3DF35"/>
<keyword evidence="2 5" id="KW-0863">Zinc-finger</keyword>
<keyword evidence="4 5" id="KW-0238">DNA-binding</keyword>
<dbReference type="InterPro" id="IPR006612">
    <property type="entry name" value="THAP_Znf"/>
</dbReference>
<dbReference type="AlphaFoldDB" id="A0A1S3DF35"/>
<dbReference type="GO" id="GO:0003677">
    <property type="term" value="F:DNA binding"/>
    <property type="evidence" value="ECO:0007669"/>
    <property type="project" value="UniProtKB-UniRule"/>
</dbReference>
<dbReference type="KEGG" id="dci:103517221"/>
<dbReference type="GeneID" id="103517221"/>
<dbReference type="PROSITE" id="PS50950">
    <property type="entry name" value="ZF_THAP"/>
    <property type="match status" value="1"/>
</dbReference>
<evidence type="ECO:0000256" key="3">
    <source>
        <dbReference type="ARBA" id="ARBA00022833"/>
    </source>
</evidence>
<protein>
    <submittedName>
        <fullName evidence="8">Uncharacterized protein LOC103517221 isoform X1</fullName>
    </submittedName>
</protein>
<evidence type="ECO:0000256" key="2">
    <source>
        <dbReference type="ARBA" id="ARBA00022771"/>
    </source>
</evidence>
<evidence type="ECO:0000256" key="4">
    <source>
        <dbReference type="ARBA" id="ARBA00023125"/>
    </source>
</evidence>
<reference evidence="8" key="1">
    <citation type="submission" date="2025-08" db="UniProtKB">
        <authorList>
            <consortium name="RefSeq"/>
        </authorList>
    </citation>
    <scope>IDENTIFICATION</scope>
</reference>
<dbReference type="Pfam" id="PF05485">
    <property type="entry name" value="THAP"/>
    <property type="match status" value="1"/>
</dbReference>
<dbReference type="GO" id="GO:0008270">
    <property type="term" value="F:zinc ion binding"/>
    <property type="evidence" value="ECO:0007669"/>
    <property type="project" value="UniProtKB-KW"/>
</dbReference>
<sequence length="144" mass="16556">MAPNGGSIRDLGHYCASVDLGEGWRSVTPIAIEKSTQVREVSYSVCSYVGNVCAERPFSQNMNKMWKRCFVPKCVNTTTRTPDKLFITLPSNFSIKKKWFKQARRPYNTSDKSTLYACEDHFDIENDIENLLAFKHPCSKFHFM</sequence>
<evidence type="ECO:0000256" key="1">
    <source>
        <dbReference type="ARBA" id="ARBA00022723"/>
    </source>
</evidence>
<organism evidence="7 8">
    <name type="scientific">Diaphorina citri</name>
    <name type="common">Asian citrus psyllid</name>
    <dbReference type="NCBI Taxonomy" id="121845"/>
    <lineage>
        <taxon>Eukaryota</taxon>
        <taxon>Metazoa</taxon>
        <taxon>Ecdysozoa</taxon>
        <taxon>Arthropoda</taxon>
        <taxon>Hexapoda</taxon>
        <taxon>Insecta</taxon>
        <taxon>Pterygota</taxon>
        <taxon>Neoptera</taxon>
        <taxon>Paraneoptera</taxon>
        <taxon>Hemiptera</taxon>
        <taxon>Sternorrhyncha</taxon>
        <taxon>Psylloidea</taxon>
        <taxon>Psyllidae</taxon>
        <taxon>Diaphorininae</taxon>
        <taxon>Diaphorina</taxon>
    </lineage>
</organism>
<evidence type="ECO:0000256" key="5">
    <source>
        <dbReference type="PROSITE-ProRule" id="PRU00309"/>
    </source>
</evidence>
<feature type="domain" description="THAP-type" evidence="6">
    <location>
        <begin position="65"/>
        <end position="140"/>
    </location>
</feature>
<evidence type="ECO:0000259" key="6">
    <source>
        <dbReference type="PROSITE" id="PS50950"/>
    </source>
</evidence>
<proteinExistence type="predicted"/>
<dbReference type="Proteomes" id="UP000079169">
    <property type="component" value="Unplaced"/>
</dbReference>
<keyword evidence="7" id="KW-1185">Reference proteome</keyword>
<gene>
    <name evidence="8" type="primary">LOC103517221</name>
</gene>
<keyword evidence="1" id="KW-0479">Metal-binding</keyword>
<evidence type="ECO:0000313" key="8">
    <source>
        <dbReference type="RefSeq" id="XP_008480464.1"/>
    </source>
</evidence>
<keyword evidence="3" id="KW-0862">Zinc</keyword>